<dbReference type="Gene3D" id="3.40.50.720">
    <property type="entry name" value="NAD(P)-binding Rossmann-like Domain"/>
    <property type="match status" value="1"/>
</dbReference>
<dbReference type="AlphaFoldDB" id="A0AAW1ITV3"/>
<dbReference type="Proteomes" id="UP001458880">
    <property type="component" value="Unassembled WGS sequence"/>
</dbReference>
<sequence>MFSGKVVLITGASSGIGAATAVHFADHGASLALTGRNARNLEKVAQQCEENDGVKTVTIVADLTVEDDIKNIVEQTINTFGKLDILINNAGIFKTGSLEESSAEDFDAIYSTNIRSVYILTKLVVPYLEKTKGNIVNVSSLAGLRPLPGLLAYCMSKAALNQFTKCIAMELAPKQIRVNCVNPGIIDTDIFKRAGMNNEENNQYLERGKVIHPLGRVGQPKEVAMSIAFLASYQASFTTGETLAIDGGRNNTISEKFIYADDTAHLTYSRTYKELETILNNDLTDMAKYFGQ</sequence>
<keyword evidence="1" id="KW-0560">Oxidoreductase</keyword>
<evidence type="ECO:0000313" key="3">
    <source>
        <dbReference type="EMBL" id="KAK9693488.1"/>
    </source>
</evidence>
<dbReference type="InterPro" id="IPR036291">
    <property type="entry name" value="NAD(P)-bd_dom_sf"/>
</dbReference>
<dbReference type="InterPro" id="IPR002347">
    <property type="entry name" value="SDR_fam"/>
</dbReference>
<protein>
    <recommendedName>
        <fullName evidence="2">Ketoreductase domain-containing protein</fullName>
    </recommendedName>
</protein>
<name>A0AAW1ITV3_POPJA</name>
<dbReference type="Pfam" id="PF13561">
    <property type="entry name" value="adh_short_C2"/>
    <property type="match status" value="1"/>
</dbReference>
<gene>
    <name evidence="3" type="ORF">QE152_g34187</name>
</gene>
<feature type="domain" description="Ketoreductase" evidence="2">
    <location>
        <begin position="5"/>
        <end position="175"/>
    </location>
</feature>
<evidence type="ECO:0000259" key="2">
    <source>
        <dbReference type="SMART" id="SM00822"/>
    </source>
</evidence>
<dbReference type="InterPro" id="IPR057326">
    <property type="entry name" value="KR_dom"/>
</dbReference>
<dbReference type="NCBIfam" id="NF005559">
    <property type="entry name" value="PRK07231.1"/>
    <property type="match status" value="1"/>
</dbReference>
<evidence type="ECO:0000256" key="1">
    <source>
        <dbReference type="ARBA" id="ARBA00023002"/>
    </source>
</evidence>
<dbReference type="SUPFAM" id="SSF51735">
    <property type="entry name" value="NAD(P)-binding Rossmann-fold domains"/>
    <property type="match status" value="1"/>
</dbReference>
<dbReference type="SMART" id="SM00822">
    <property type="entry name" value="PKS_KR"/>
    <property type="match status" value="1"/>
</dbReference>
<comment type="caution">
    <text evidence="3">The sequence shown here is derived from an EMBL/GenBank/DDBJ whole genome shotgun (WGS) entry which is preliminary data.</text>
</comment>
<accession>A0AAW1ITV3</accession>
<keyword evidence="4" id="KW-1185">Reference proteome</keyword>
<dbReference type="FunFam" id="3.40.50.720:FF:000084">
    <property type="entry name" value="Short-chain dehydrogenase reductase"/>
    <property type="match status" value="1"/>
</dbReference>
<dbReference type="InterPro" id="IPR020904">
    <property type="entry name" value="Sc_DH/Rdtase_CS"/>
</dbReference>
<reference evidence="3 4" key="1">
    <citation type="journal article" date="2024" name="BMC Genomics">
        <title>De novo assembly and annotation of Popillia japonica's genome with initial clues to its potential as an invasive pest.</title>
        <authorList>
            <person name="Cucini C."/>
            <person name="Boschi S."/>
            <person name="Funari R."/>
            <person name="Cardaioli E."/>
            <person name="Iannotti N."/>
            <person name="Marturano G."/>
            <person name="Paoli F."/>
            <person name="Bruttini M."/>
            <person name="Carapelli A."/>
            <person name="Frati F."/>
            <person name="Nardi F."/>
        </authorList>
    </citation>
    <scope>NUCLEOTIDE SEQUENCE [LARGE SCALE GENOMIC DNA]</scope>
    <source>
        <strain evidence="3">DMR45628</strain>
    </source>
</reference>
<dbReference type="EMBL" id="JASPKY010000541">
    <property type="protein sequence ID" value="KAK9693488.1"/>
    <property type="molecule type" value="Genomic_DNA"/>
</dbReference>
<organism evidence="3 4">
    <name type="scientific">Popillia japonica</name>
    <name type="common">Japanese beetle</name>
    <dbReference type="NCBI Taxonomy" id="7064"/>
    <lineage>
        <taxon>Eukaryota</taxon>
        <taxon>Metazoa</taxon>
        <taxon>Ecdysozoa</taxon>
        <taxon>Arthropoda</taxon>
        <taxon>Hexapoda</taxon>
        <taxon>Insecta</taxon>
        <taxon>Pterygota</taxon>
        <taxon>Neoptera</taxon>
        <taxon>Endopterygota</taxon>
        <taxon>Coleoptera</taxon>
        <taxon>Polyphaga</taxon>
        <taxon>Scarabaeiformia</taxon>
        <taxon>Scarabaeidae</taxon>
        <taxon>Rutelinae</taxon>
        <taxon>Popillia</taxon>
    </lineage>
</organism>
<dbReference type="PRINTS" id="PR00080">
    <property type="entry name" value="SDRFAMILY"/>
</dbReference>
<dbReference type="PRINTS" id="PR00081">
    <property type="entry name" value="GDHRDH"/>
</dbReference>
<dbReference type="PANTHER" id="PTHR43975:SF2">
    <property type="entry name" value="EG:BACR7A4.14 PROTEIN-RELATED"/>
    <property type="match status" value="1"/>
</dbReference>
<proteinExistence type="predicted"/>
<dbReference type="PANTHER" id="PTHR43975">
    <property type="entry name" value="ZGC:101858"/>
    <property type="match status" value="1"/>
</dbReference>
<dbReference type="GO" id="GO:0016491">
    <property type="term" value="F:oxidoreductase activity"/>
    <property type="evidence" value="ECO:0007669"/>
    <property type="project" value="UniProtKB-KW"/>
</dbReference>
<dbReference type="GO" id="GO:0006629">
    <property type="term" value="P:lipid metabolic process"/>
    <property type="evidence" value="ECO:0007669"/>
    <property type="project" value="UniProtKB-ARBA"/>
</dbReference>
<evidence type="ECO:0000313" key="4">
    <source>
        <dbReference type="Proteomes" id="UP001458880"/>
    </source>
</evidence>
<dbReference type="PROSITE" id="PS00061">
    <property type="entry name" value="ADH_SHORT"/>
    <property type="match status" value="1"/>
</dbReference>